<accession>H2XMC9</accession>
<reference evidence="1" key="2">
    <citation type="journal article" date="2008" name="Genome Biol.">
        <title>Improved genome assembly and evidence-based global gene model set for the chordate Ciona intestinalis: new insight into intron and operon populations.</title>
        <authorList>
            <person name="Satou Y."/>
            <person name="Mineta K."/>
            <person name="Ogasawara M."/>
            <person name="Sasakura Y."/>
            <person name="Shoguchi E."/>
            <person name="Ueno K."/>
            <person name="Yamada L."/>
            <person name="Matsumoto J."/>
            <person name="Wasserscheid J."/>
            <person name="Dewar K."/>
            <person name="Wiley G.B."/>
            <person name="Macmil S.L."/>
            <person name="Roe B.A."/>
            <person name="Zeller R.W."/>
            <person name="Hastings K.E."/>
            <person name="Lemaire P."/>
            <person name="Lindquist E."/>
            <person name="Endo T."/>
            <person name="Hotta K."/>
            <person name="Inaba K."/>
        </authorList>
    </citation>
    <scope>NUCLEOTIDE SEQUENCE [LARGE SCALE GENOMIC DNA]</scope>
    <source>
        <strain evidence="1">wild type</strain>
    </source>
</reference>
<dbReference type="Proteomes" id="UP000008144">
    <property type="component" value="Chromosome 6"/>
</dbReference>
<proteinExistence type="predicted"/>
<reference evidence="2" key="1">
    <citation type="journal article" date="2002" name="Science">
        <title>The draft genome of Ciona intestinalis: insights into chordate and vertebrate origins.</title>
        <authorList>
            <person name="Dehal P."/>
            <person name="Satou Y."/>
            <person name="Campbell R.K."/>
            <person name="Chapman J."/>
            <person name="Degnan B."/>
            <person name="De Tomaso A."/>
            <person name="Davidson B."/>
            <person name="Di Gregorio A."/>
            <person name="Gelpke M."/>
            <person name="Goodstein D.M."/>
            <person name="Harafuji N."/>
            <person name="Hastings K.E."/>
            <person name="Ho I."/>
            <person name="Hotta K."/>
            <person name="Huang W."/>
            <person name="Kawashima T."/>
            <person name="Lemaire P."/>
            <person name="Martinez D."/>
            <person name="Meinertzhagen I.A."/>
            <person name="Necula S."/>
            <person name="Nonaka M."/>
            <person name="Putnam N."/>
            <person name="Rash S."/>
            <person name="Saiga H."/>
            <person name="Satake M."/>
            <person name="Terry A."/>
            <person name="Yamada L."/>
            <person name="Wang H.G."/>
            <person name="Awazu S."/>
            <person name="Azumi K."/>
            <person name="Boore J."/>
            <person name="Branno M."/>
            <person name="Chin-Bow S."/>
            <person name="DeSantis R."/>
            <person name="Doyle S."/>
            <person name="Francino P."/>
            <person name="Keys D.N."/>
            <person name="Haga S."/>
            <person name="Hayashi H."/>
            <person name="Hino K."/>
            <person name="Imai K.S."/>
            <person name="Inaba K."/>
            <person name="Kano S."/>
            <person name="Kobayashi K."/>
            <person name="Kobayashi M."/>
            <person name="Lee B.I."/>
            <person name="Makabe K.W."/>
            <person name="Manohar C."/>
            <person name="Matassi G."/>
            <person name="Medina M."/>
            <person name="Mochizuki Y."/>
            <person name="Mount S."/>
            <person name="Morishita T."/>
            <person name="Miura S."/>
            <person name="Nakayama A."/>
            <person name="Nishizaka S."/>
            <person name="Nomoto H."/>
            <person name="Ohta F."/>
            <person name="Oishi K."/>
            <person name="Rigoutsos I."/>
            <person name="Sano M."/>
            <person name="Sasaki A."/>
            <person name="Sasakura Y."/>
            <person name="Shoguchi E."/>
            <person name="Shin-i T."/>
            <person name="Spagnuolo A."/>
            <person name="Stainier D."/>
            <person name="Suzuki M.M."/>
            <person name="Tassy O."/>
            <person name="Takatori N."/>
            <person name="Tokuoka M."/>
            <person name="Yagi K."/>
            <person name="Yoshizaki F."/>
            <person name="Wada S."/>
            <person name="Zhang C."/>
            <person name="Hyatt P.D."/>
            <person name="Larimer F."/>
            <person name="Detter C."/>
            <person name="Doggett N."/>
            <person name="Glavina T."/>
            <person name="Hawkins T."/>
            <person name="Richardson P."/>
            <person name="Lucas S."/>
            <person name="Kohara Y."/>
            <person name="Levine M."/>
            <person name="Satoh N."/>
            <person name="Rokhsar D.S."/>
        </authorList>
    </citation>
    <scope>NUCLEOTIDE SEQUENCE [LARGE SCALE GENOMIC DNA]</scope>
</reference>
<dbReference type="InParanoid" id="H2XMC9"/>
<reference evidence="1" key="4">
    <citation type="submission" date="2025-09" db="UniProtKB">
        <authorList>
            <consortium name="Ensembl"/>
        </authorList>
    </citation>
    <scope>IDENTIFICATION</scope>
</reference>
<reference evidence="1" key="3">
    <citation type="submission" date="2025-08" db="UniProtKB">
        <authorList>
            <consortium name="Ensembl"/>
        </authorList>
    </citation>
    <scope>IDENTIFICATION</scope>
</reference>
<dbReference type="AlphaFoldDB" id="H2XMC9"/>
<keyword evidence="2" id="KW-1185">Reference proteome</keyword>
<dbReference type="Ensembl" id="ENSCINT00000033885.1">
    <property type="protein sequence ID" value="ENSCINP00000030812.1"/>
    <property type="gene ID" value="ENSCING00000022440.1"/>
</dbReference>
<sequence>VFLQCFQIDRVLLGRPFYPNTDTVLFVVVNWIHKFVRILSIHSTRSRKELKIILDIHVRIPTSSLISLQNTELITHSRKFPLSIHRYTSCSYLSIAILRVANVLIRGENAEGTLHSDDGLKKRYQY</sequence>
<dbReference type="EMBL" id="EAAA01002272">
    <property type="status" value="NOT_ANNOTATED_CDS"/>
    <property type="molecule type" value="Genomic_DNA"/>
</dbReference>
<organism evidence="1 2">
    <name type="scientific">Ciona intestinalis</name>
    <name type="common">Transparent sea squirt</name>
    <name type="synonym">Ascidia intestinalis</name>
    <dbReference type="NCBI Taxonomy" id="7719"/>
    <lineage>
        <taxon>Eukaryota</taxon>
        <taxon>Metazoa</taxon>
        <taxon>Chordata</taxon>
        <taxon>Tunicata</taxon>
        <taxon>Ascidiacea</taxon>
        <taxon>Phlebobranchia</taxon>
        <taxon>Cionidae</taxon>
        <taxon>Ciona</taxon>
    </lineage>
</organism>
<evidence type="ECO:0000313" key="1">
    <source>
        <dbReference type="Ensembl" id="ENSCINP00000030812.1"/>
    </source>
</evidence>
<name>H2XMC9_CIOIN</name>
<dbReference type="HOGENOM" id="CLU_1986524_0_0_1"/>
<evidence type="ECO:0000313" key="2">
    <source>
        <dbReference type="Proteomes" id="UP000008144"/>
    </source>
</evidence>
<protein>
    <submittedName>
        <fullName evidence="1">Uncharacterized protein</fullName>
    </submittedName>
</protein>